<dbReference type="HAMAP" id="MF_02078">
    <property type="entry name" value="MurJ_MviN"/>
    <property type="match status" value="1"/>
</dbReference>
<feature type="transmembrane region" description="Helical" evidence="10">
    <location>
        <begin position="257"/>
        <end position="276"/>
    </location>
</feature>
<keyword evidence="7 10" id="KW-0472">Membrane</keyword>
<keyword evidence="10 11" id="KW-0813">Transport</keyword>
<comment type="caution">
    <text evidence="12">The sequence shown here is derived from an EMBL/GenBank/DDBJ whole genome shotgun (WGS) entry which is preliminary data.</text>
</comment>
<dbReference type="InterPro" id="IPR051050">
    <property type="entry name" value="Lipid_II_flippase_MurJ/MviN"/>
</dbReference>
<keyword evidence="5 10" id="KW-0573">Peptidoglycan synthesis</keyword>
<sequence>MSKKLLKSGMLVSGMTLASRVLGLVRDVVIAHLLGAGLAADVFFFANRIPNFLRRLFAEGAFNQAFIPVMTEYKKADEDKTAVRELLAVVAGTLGGIITLVTLLGMLGSAVITALFGWGWFMDWLQDGPGAAKFEMASLLLKITFPYLWFITFTAMSGAVLNTYGRFGVSSFTPVFLNVAMIGAAWWISPKLVHPEIGLAIGVFLGGLLQFVFQYPFLKRMGLLVWPRWGWHHPGVVKIRTLMLPALFGVSVSQINLLLNTMLASFLATGAISYLYYSDRLLEFPLGLFAVAISTVILPALSRRHVDADPKLFAQTMDWGVRMVMLLGLPAMFGIMLLREPILRVLFMRGEFGPHEVQMAAASLLASTTGLLSLMLIKVLAPGFYARQDTRTPVRIGILAMVANMVCNLIFIYPLGYVGLALATACSGTLNAVLLFSGLYRAGVYRPGRETSRFVLQLLLATAAMGALLWRLSPALEVWSHWSMARASLELIKLILLGGGVYGLVLLVAGVRPRHLKTAAEG</sequence>
<feature type="transmembrane region" description="Helical" evidence="10">
    <location>
        <begin position="282"/>
        <end position="301"/>
    </location>
</feature>
<reference evidence="13" key="1">
    <citation type="journal article" date="2019" name="Int. J. Syst. Evol. Microbiol.">
        <title>The Global Catalogue of Microorganisms (GCM) 10K type strain sequencing project: providing services to taxonomists for standard genome sequencing and annotation.</title>
        <authorList>
            <consortium name="The Broad Institute Genomics Platform"/>
            <consortium name="The Broad Institute Genome Sequencing Center for Infectious Disease"/>
            <person name="Wu L."/>
            <person name="Ma J."/>
        </authorList>
    </citation>
    <scope>NUCLEOTIDE SEQUENCE [LARGE SCALE GENOMIC DNA]</scope>
    <source>
        <strain evidence="13">JCM 32226</strain>
    </source>
</reference>
<accession>A0ABP8QAX3</accession>
<dbReference type="PANTHER" id="PTHR47019:SF1">
    <property type="entry name" value="LIPID II FLIPPASE MURJ"/>
    <property type="match status" value="1"/>
</dbReference>
<comment type="pathway">
    <text evidence="10">Cell wall biogenesis; peptidoglycan biosynthesis.</text>
</comment>
<keyword evidence="10 11" id="KW-0961">Cell wall biogenesis/degradation</keyword>
<organism evidence="12 13">
    <name type="scientific">Pseudaeromonas paramecii</name>
    <dbReference type="NCBI Taxonomy" id="2138166"/>
    <lineage>
        <taxon>Bacteria</taxon>
        <taxon>Pseudomonadati</taxon>
        <taxon>Pseudomonadota</taxon>
        <taxon>Gammaproteobacteria</taxon>
        <taxon>Aeromonadales</taxon>
        <taxon>Aeromonadaceae</taxon>
        <taxon>Pseudaeromonas</taxon>
    </lineage>
</organism>
<feature type="transmembrane region" description="Helical" evidence="10">
    <location>
        <begin position="199"/>
        <end position="218"/>
    </location>
</feature>
<feature type="transmembrane region" description="Helical" evidence="10">
    <location>
        <begin position="359"/>
        <end position="381"/>
    </location>
</feature>
<evidence type="ECO:0000256" key="2">
    <source>
        <dbReference type="ARBA" id="ARBA00022475"/>
    </source>
</evidence>
<dbReference type="NCBIfam" id="TIGR01695">
    <property type="entry name" value="murJ_mviN"/>
    <property type="match status" value="1"/>
</dbReference>
<comment type="function">
    <text evidence="8 10 11">Involved in peptidoglycan biosynthesis. Transports lipid-linked peptidoglycan precursors from the inner to the outer leaflet of the cytoplasmic membrane.</text>
</comment>
<name>A0ABP8QAX3_9GAMM</name>
<gene>
    <name evidence="10 12" type="primary">murJ</name>
    <name evidence="12" type="ORF">GCM10023095_21150</name>
</gene>
<dbReference type="CDD" id="cd13123">
    <property type="entry name" value="MATE_MurJ_like"/>
    <property type="match status" value="1"/>
</dbReference>
<comment type="subcellular location">
    <subcellularLocation>
        <location evidence="10">Cell inner membrane</location>
        <topology evidence="10">Multi-pass membrane protein</topology>
    </subcellularLocation>
    <subcellularLocation>
        <location evidence="1">Cell membrane</location>
        <topology evidence="1">Multi-pass membrane protein</topology>
    </subcellularLocation>
</comment>
<dbReference type="Pfam" id="PF03023">
    <property type="entry name" value="MurJ"/>
    <property type="match status" value="1"/>
</dbReference>
<dbReference type="EMBL" id="BAABFC010000013">
    <property type="protein sequence ID" value="GAA4500040.1"/>
    <property type="molecule type" value="Genomic_DNA"/>
</dbReference>
<evidence type="ECO:0000256" key="7">
    <source>
        <dbReference type="ARBA" id="ARBA00023136"/>
    </source>
</evidence>
<dbReference type="RefSeq" id="WP_345012844.1">
    <property type="nucleotide sequence ID" value="NZ_BAABFC010000013.1"/>
</dbReference>
<keyword evidence="3 10" id="KW-0812">Transmembrane</keyword>
<keyword evidence="13" id="KW-1185">Reference proteome</keyword>
<evidence type="ECO:0000256" key="4">
    <source>
        <dbReference type="ARBA" id="ARBA00022960"/>
    </source>
</evidence>
<feature type="transmembrane region" description="Helical" evidence="10">
    <location>
        <begin position="492"/>
        <end position="511"/>
    </location>
</feature>
<feature type="transmembrane region" description="Helical" evidence="10">
    <location>
        <begin position="454"/>
        <end position="472"/>
    </location>
</feature>
<dbReference type="InterPro" id="IPR004268">
    <property type="entry name" value="MurJ"/>
</dbReference>
<evidence type="ECO:0000256" key="10">
    <source>
        <dbReference type="HAMAP-Rule" id="MF_02078"/>
    </source>
</evidence>
<evidence type="ECO:0000313" key="12">
    <source>
        <dbReference type="EMBL" id="GAA4500040.1"/>
    </source>
</evidence>
<dbReference type="PIRSF" id="PIRSF002869">
    <property type="entry name" value="MviN"/>
    <property type="match status" value="1"/>
</dbReference>
<feature type="transmembrane region" description="Helical" evidence="10">
    <location>
        <begin position="393"/>
        <end position="413"/>
    </location>
</feature>
<comment type="similarity">
    <text evidence="9 10 11">Belongs to the MurJ/MviN family.</text>
</comment>
<keyword evidence="4 10" id="KW-0133">Cell shape</keyword>
<evidence type="ECO:0000256" key="3">
    <source>
        <dbReference type="ARBA" id="ARBA00022692"/>
    </source>
</evidence>
<feature type="transmembrane region" description="Helical" evidence="10">
    <location>
        <begin position="139"/>
        <end position="160"/>
    </location>
</feature>
<dbReference type="PANTHER" id="PTHR47019">
    <property type="entry name" value="LIPID II FLIPPASE MURJ"/>
    <property type="match status" value="1"/>
</dbReference>
<evidence type="ECO:0000256" key="6">
    <source>
        <dbReference type="ARBA" id="ARBA00022989"/>
    </source>
</evidence>
<feature type="transmembrane region" description="Helical" evidence="10">
    <location>
        <begin position="167"/>
        <end position="187"/>
    </location>
</feature>
<feature type="transmembrane region" description="Helical" evidence="10">
    <location>
        <begin position="321"/>
        <end position="339"/>
    </location>
</feature>
<proteinExistence type="inferred from homology"/>
<keyword evidence="6 10" id="KW-1133">Transmembrane helix</keyword>
<evidence type="ECO:0000256" key="1">
    <source>
        <dbReference type="ARBA" id="ARBA00004651"/>
    </source>
</evidence>
<feature type="transmembrane region" description="Helical" evidence="10">
    <location>
        <begin position="419"/>
        <end position="442"/>
    </location>
</feature>
<feature type="transmembrane region" description="Helical" evidence="10">
    <location>
        <begin position="28"/>
        <end position="46"/>
    </location>
</feature>
<evidence type="ECO:0000256" key="5">
    <source>
        <dbReference type="ARBA" id="ARBA00022984"/>
    </source>
</evidence>
<feature type="transmembrane region" description="Helical" evidence="10">
    <location>
        <begin position="86"/>
        <end position="119"/>
    </location>
</feature>
<dbReference type="Proteomes" id="UP001501321">
    <property type="component" value="Unassembled WGS sequence"/>
</dbReference>
<evidence type="ECO:0000256" key="11">
    <source>
        <dbReference type="PIRNR" id="PIRNR002869"/>
    </source>
</evidence>
<dbReference type="PRINTS" id="PR01806">
    <property type="entry name" value="VIRFACTRMVIN"/>
</dbReference>
<protein>
    <recommendedName>
        <fullName evidence="10">Probable lipid II flippase MurJ</fullName>
    </recommendedName>
</protein>
<evidence type="ECO:0000313" key="13">
    <source>
        <dbReference type="Proteomes" id="UP001501321"/>
    </source>
</evidence>
<evidence type="ECO:0000256" key="9">
    <source>
        <dbReference type="ARBA" id="ARBA00061532"/>
    </source>
</evidence>
<evidence type="ECO:0000256" key="8">
    <source>
        <dbReference type="ARBA" id="ARBA00060041"/>
    </source>
</evidence>
<keyword evidence="10" id="KW-0997">Cell inner membrane</keyword>
<keyword evidence="2 10" id="KW-1003">Cell membrane</keyword>